<protein>
    <submittedName>
        <fullName evidence="2">Uncharacterized protein</fullName>
    </submittedName>
</protein>
<evidence type="ECO:0000313" key="3">
    <source>
        <dbReference type="Proteomes" id="UP000594260"/>
    </source>
</evidence>
<dbReference type="EnsemblMetazoa" id="XM_022805216">
    <property type="protein sequence ID" value="XP_022660951"/>
    <property type="gene ID" value="LOC111250269"/>
</dbReference>
<name>A0A7M7KH28_VARDE</name>
<evidence type="ECO:0000313" key="2">
    <source>
        <dbReference type="EnsemblMetazoa" id="XP_022660946"/>
    </source>
</evidence>
<dbReference type="Pfam" id="PF12640">
    <property type="entry name" value="UPF0489"/>
    <property type="match status" value="1"/>
</dbReference>
<organism evidence="2 3">
    <name type="scientific">Varroa destructor</name>
    <name type="common">Honeybee mite</name>
    <dbReference type="NCBI Taxonomy" id="109461"/>
    <lineage>
        <taxon>Eukaryota</taxon>
        <taxon>Metazoa</taxon>
        <taxon>Ecdysozoa</taxon>
        <taxon>Arthropoda</taxon>
        <taxon>Chelicerata</taxon>
        <taxon>Arachnida</taxon>
        <taxon>Acari</taxon>
        <taxon>Parasitiformes</taxon>
        <taxon>Mesostigmata</taxon>
        <taxon>Gamasina</taxon>
        <taxon>Dermanyssoidea</taxon>
        <taxon>Varroidae</taxon>
        <taxon>Varroa</taxon>
    </lineage>
</organism>
<dbReference type="RefSeq" id="XP_022660948.1">
    <property type="nucleotide sequence ID" value="XM_022805213.1"/>
</dbReference>
<dbReference type="EnsemblMetazoa" id="XM_022805211">
    <property type="protein sequence ID" value="XP_022660946"/>
    <property type="gene ID" value="LOC111250269"/>
</dbReference>
<dbReference type="OrthoDB" id="418142at2759"/>
<dbReference type="RefSeq" id="XP_022660950.1">
    <property type="nucleotide sequence ID" value="XM_022805215.1"/>
</dbReference>
<dbReference type="OMA" id="RIFWHLE"/>
<dbReference type="RefSeq" id="XP_022660945.1">
    <property type="nucleotide sequence ID" value="XM_022805210.1"/>
</dbReference>
<dbReference type="RefSeq" id="XP_022660951.1">
    <property type="nucleotide sequence ID" value="XM_022805216.1"/>
</dbReference>
<dbReference type="AlphaFoldDB" id="A0A7M7KH28"/>
<dbReference type="PANTHER" id="PTHR13225:SF3">
    <property type="entry name" value="UPF0489 PROTEIN C5ORF22"/>
    <property type="match status" value="1"/>
</dbReference>
<dbReference type="KEGG" id="vde:111250269"/>
<dbReference type="EnsemblMetazoa" id="XM_022805213">
    <property type="protein sequence ID" value="XP_022660948"/>
    <property type="gene ID" value="LOC111250269"/>
</dbReference>
<sequence>MSDCELIDDLDVVQLAASSTSADTPVDHQIYSAAGTTPARNSRCLPVYVVEYHHHAVQHIHRQIARKKLRFEANTMIHFDSHPDLCFPRPFDPDRIFEKEYVYDNVNIESWILPLVYAGHVRDVIWVRPPWANQIRDGLYHFRVGKDFNEVKVTLPEEYFVSECLWAPEESLCNTKDCMLYVSRMEDVDMRKIEKPCDGAGDEPGQEDWSLSWILDIDLDYFSTKNPFEAIFSPKQLQIMRKLYDFPELPQGVTAERLKELSQKRRDQLDDLQMIIGANLHNSHLEEHDVEADSEQEKLVAELIKDLDDNPPKDYVITPELIHDAGCTMDLRSMLPHHVSSKEEVSRMIKAMESFLGKLQPEKPKVVTISRSSTDDYCPREDVDFIQDQVIGMIERLYGECTITRDYDERPDPIQQQGLIDDKQQCQQKKECPV</sequence>
<evidence type="ECO:0000256" key="1">
    <source>
        <dbReference type="ARBA" id="ARBA00007099"/>
    </source>
</evidence>
<dbReference type="EnsemblMetazoa" id="XM_022805210">
    <property type="protein sequence ID" value="XP_022660945"/>
    <property type="gene ID" value="LOC111250269"/>
</dbReference>
<keyword evidence="3" id="KW-1185">Reference proteome</keyword>
<dbReference type="GeneID" id="111250269"/>
<dbReference type="PANTHER" id="PTHR13225">
    <property type="entry name" value="MISEXPRESSION SUPPRESSOR OF RAS 6"/>
    <property type="match status" value="1"/>
</dbReference>
<dbReference type="Proteomes" id="UP000594260">
    <property type="component" value="Unplaced"/>
</dbReference>
<dbReference type="RefSeq" id="XP_022660947.1">
    <property type="nucleotide sequence ID" value="XM_022805212.1"/>
</dbReference>
<dbReference type="EnsemblMetazoa" id="XM_022805215">
    <property type="protein sequence ID" value="XP_022660950"/>
    <property type="gene ID" value="LOC111250269"/>
</dbReference>
<dbReference type="EnsemblMetazoa" id="XM_022805212">
    <property type="protein sequence ID" value="XP_022660947"/>
    <property type="gene ID" value="LOC111250269"/>
</dbReference>
<dbReference type="EnsemblMetazoa" id="XM_022805214">
    <property type="protein sequence ID" value="XP_022660949"/>
    <property type="gene ID" value="LOC111250269"/>
</dbReference>
<dbReference type="RefSeq" id="XP_022660949.1">
    <property type="nucleotide sequence ID" value="XM_022805214.1"/>
</dbReference>
<dbReference type="CTD" id="40083"/>
<accession>A0A7M7KH28</accession>
<dbReference type="FunCoup" id="A0A7M7KH28">
    <property type="interactions" value="189"/>
</dbReference>
<dbReference type="InParanoid" id="A0A7M7KH28"/>
<proteinExistence type="inferred from homology"/>
<reference evidence="2" key="1">
    <citation type="submission" date="2021-01" db="UniProtKB">
        <authorList>
            <consortium name="EnsemblMetazoa"/>
        </authorList>
    </citation>
    <scope>IDENTIFICATION</scope>
</reference>
<dbReference type="InterPro" id="IPR024131">
    <property type="entry name" value="UPF0489"/>
</dbReference>
<dbReference type="RefSeq" id="XP_022660946.1">
    <property type="nucleotide sequence ID" value="XM_022805211.1"/>
</dbReference>
<comment type="similarity">
    <text evidence="1">Belongs to the UPF0489 family.</text>
</comment>